<dbReference type="Gene3D" id="3.10.10.10">
    <property type="entry name" value="HIV Type 1 Reverse Transcriptase, subunit A, domain 1"/>
    <property type="match status" value="1"/>
</dbReference>
<dbReference type="InterPro" id="IPR050951">
    <property type="entry name" value="Retrovirus_Pol_polyprotein"/>
</dbReference>
<protein>
    <recommendedName>
        <fullName evidence="2">Reverse transcriptase domain-containing protein</fullName>
    </recommendedName>
</protein>
<evidence type="ECO:0000313" key="3">
    <source>
        <dbReference type="EMBL" id="PIK42441.1"/>
    </source>
</evidence>
<feature type="compositionally biased region" description="Basic residues" evidence="1">
    <location>
        <begin position="252"/>
        <end position="261"/>
    </location>
</feature>
<dbReference type="Gene3D" id="3.30.70.270">
    <property type="match status" value="1"/>
</dbReference>
<organism evidence="3 4">
    <name type="scientific">Stichopus japonicus</name>
    <name type="common">Sea cucumber</name>
    <dbReference type="NCBI Taxonomy" id="307972"/>
    <lineage>
        <taxon>Eukaryota</taxon>
        <taxon>Metazoa</taxon>
        <taxon>Echinodermata</taxon>
        <taxon>Eleutherozoa</taxon>
        <taxon>Echinozoa</taxon>
        <taxon>Holothuroidea</taxon>
        <taxon>Aspidochirotacea</taxon>
        <taxon>Aspidochirotida</taxon>
        <taxon>Stichopodidae</taxon>
        <taxon>Apostichopus</taxon>
    </lineage>
</organism>
<dbReference type="AlphaFoldDB" id="A0A2G8K365"/>
<dbReference type="FunFam" id="3.10.10.10:FF:000003">
    <property type="entry name" value="Retrovirus-related Pol polyprotein from transposon 297-like Protein"/>
    <property type="match status" value="1"/>
</dbReference>
<dbReference type="Pfam" id="PF00078">
    <property type="entry name" value="RVT_1"/>
    <property type="match status" value="1"/>
</dbReference>
<evidence type="ECO:0000256" key="1">
    <source>
        <dbReference type="SAM" id="MobiDB-lite"/>
    </source>
</evidence>
<dbReference type="Proteomes" id="UP000230750">
    <property type="component" value="Unassembled WGS sequence"/>
</dbReference>
<dbReference type="SUPFAM" id="SSF56672">
    <property type="entry name" value="DNA/RNA polymerases"/>
    <property type="match status" value="1"/>
</dbReference>
<dbReference type="InterPro" id="IPR043502">
    <property type="entry name" value="DNA/RNA_pol_sf"/>
</dbReference>
<accession>A0A2G8K365</accession>
<reference evidence="3 4" key="1">
    <citation type="journal article" date="2017" name="PLoS Biol.">
        <title>The sea cucumber genome provides insights into morphological evolution and visceral regeneration.</title>
        <authorList>
            <person name="Zhang X."/>
            <person name="Sun L."/>
            <person name="Yuan J."/>
            <person name="Sun Y."/>
            <person name="Gao Y."/>
            <person name="Zhang L."/>
            <person name="Li S."/>
            <person name="Dai H."/>
            <person name="Hamel J.F."/>
            <person name="Liu C."/>
            <person name="Yu Y."/>
            <person name="Liu S."/>
            <person name="Lin W."/>
            <person name="Guo K."/>
            <person name="Jin S."/>
            <person name="Xu P."/>
            <person name="Storey K.B."/>
            <person name="Huan P."/>
            <person name="Zhang T."/>
            <person name="Zhou Y."/>
            <person name="Zhang J."/>
            <person name="Lin C."/>
            <person name="Li X."/>
            <person name="Xing L."/>
            <person name="Huo D."/>
            <person name="Sun M."/>
            <person name="Wang L."/>
            <person name="Mercier A."/>
            <person name="Li F."/>
            <person name="Yang H."/>
            <person name="Xiang J."/>
        </authorList>
    </citation>
    <scope>NUCLEOTIDE SEQUENCE [LARGE SCALE GENOMIC DNA]</scope>
    <source>
        <strain evidence="3">Shaxun</strain>
        <tissue evidence="3">Muscle</tissue>
    </source>
</reference>
<proteinExistence type="predicted"/>
<dbReference type="InterPro" id="IPR043128">
    <property type="entry name" value="Rev_trsase/Diguanyl_cyclase"/>
</dbReference>
<feature type="domain" description="Reverse transcriptase" evidence="2">
    <location>
        <begin position="513"/>
        <end position="671"/>
    </location>
</feature>
<comment type="caution">
    <text evidence="3">The sequence shown here is derived from an EMBL/GenBank/DDBJ whole genome shotgun (WGS) entry which is preliminary data.</text>
</comment>
<dbReference type="OrthoDB" id="5985318at2759"/>
<dbReference type="CDD" id="cd01647">
    <property type="entry name" value="RT_LTR"/>
    <property type="match status" value="1"/>
</dbReference>
<evidence type="ECO:0000313" key="4">
    <source>
        <dbReference type="Proteomes" id="UP000230750"/>
    </source>
</evidence>
<name>A0A2G8K365_STIJA</name>
<keyword evidence="4" id="KW-1185">Reference proteome</keyword>
<feature type="region of interest" description="Disordered" evidence="1">
    <location>
        <begin position="252"/>
        <end position="282"/>
    </location>
</feature>
<sequence length="672" mass="76623">MSTITVPLPQNLDLRGNLKKNWEKFRLLWDSYVTLTELDKKDEKIQVATFVTCIGPEALEIHNNLPYENAVDRTKIAKIMSLWEAYCIGQTNVIFERYKFNNCTQEPNELFDEFVVKLRISASSCEYGTLKDQMIRDRIVCGIASRNTQKKLLQTADLDLPKCINICKAAEVAAAQIKGMSDQSAEVHAVKYNPKTRCHKGKWVEDCRYCGRSHEADKMKCPAYDQSCSKCGNMNHFAVKCKTKWKSKKKSDFHKSHKKSVKQVDLSSESSDEKAQSSSESVLSVTLQEDVNNVDINRVSPYATKLYATFQVEGSLAKFQIDSGASCNVIPERYVPEGTEIKESDHKNLSMYNNDPMPIVGTCKLRLRNIKNMKKYSVQFVVVQGNKQVPLLGSRASQQMKLIKVLYENIDNKATESSEIKGEVKQIEKTNLPLIKENVIKDYHDVFTGLGCMPGKVHLETDPDVMPVIIPPRRVPLSIKPKLKEELKRLEKLHVIEKVDEPSDWVSSLVSIIKPSGKLRVCIDPQPLNKALKREHYPLPVIEDILPSLNDVKVFSKCDLKEGFLQCELDESSSKLTTFQTPWGRYKYKRMPFGISPAPELFQQRLDQNLEGLEGVHIIADDILVTGKGKTEAEADKDHDRNMTKLLARCRERSIKFNRDKFEFKCKEINFI</sequence>
<dbReference type="PANTHER" id="PTHR37984">
    <property type="entry name" value="PROTEIN CBG26694"/>
    <property type="match status" value="1"/>
</dbReference>
<dbReference type="EMBL" id="MRZV01000935">
    <property type="protein sequence ID" value="PIK42441.1"/>
    <property type="molecule type" value="Genomic_DNA"/>
</dbReference>
<dbReference type="CDD" id="cd05481">
    <property type="entry name" value="retropepsin_like_LTR_1"/>
    <property type="match status" value="1"/>
</dbReference>
<dbReference type="PANTHER" id="PTHR37984:SF8">
    <property type="entry name" value="CCHC-TYPE DOMAIN-CONTAINING PROTEIN"/>
    <property type="match status" value="1"/>
</dbReference>
<evidence type="ECO:0000259" key="2">
    <source>
        <dbReference type="Pfam" id="PF00078"/>
    </source>
</evidence>
<dbReference type="InterPro" id="IPR000477">
    <property type="entry name" value="RT_dom"/>
</dbReference>
<feature type="non-terminal residue" evidence="3">
    <location>
        <position position="672"/>
    </location>
</feature>
<gene>
    <name evidence="3" type="ORF">BSL78_20700</name>
</gene>